<dbReference type="Proteomes" id="UP000541558">
    <property type="component" value="Unassembled WGS sequence"/>
</dbReference>
<dbReference type="Gene3D" id="1.20.58.340">
    <property type="entry name" value="Magnesium transport protein CorA, transmembrane region"/>
    <property type="match status" value="1"/>
</dbReference>
<proteinExistence type="predicted"/>
<gene>
    <name evidence="3" type="ORF">D9611_003061</name>
</gene>
<feature type="transmembrane region" description="Helical" evidence="2">
    <location>
        <begin position="444"/>
        <end position="465"/>
    </location>
</feature>
<reference evidence="3 4" key="1">
    <citation type="journal article" date="2020" name="ISME J.">
        <title>Uncovering the hidden diversity of litter-decomposition mechanisms in mushroom-forming fungi.</title>
        <authorList>
            <person name="Floudas D."/>
            <person name="Bentzer J."/>
            <person name="Ahren D."/>
            <person name="Johansson T."/>
            <person name="Persson P."/>
            <person name="Tunlid A."/>
        </authorList>
    </citation>
    <scope>NUCLEOTIDE SEQUENCE [LARGE SCALE GENOMIC DNA]</scope>
    <source>
        <strain evidence="3 4">CBS 175.51</strain>
    </source>
</reference>
<sequence length="508" mass="56891">MAPRLSTRRPLEGNAVDWKLTAPEIEVLSFVHGYCGWGWNRWASDVTQWTERIPFPTTFHLLEVGRTSRETLNIQKNIPLRVESLESHLRDVSNGGSQAPILRVLWLVQGKDHAKLNVPSAPDVVAWMGQKLGVSPLFMDTLFTQQPPIPLSKLSEWPRGYTAPGLGIDKLAGVYRVANGNCVWFRHEFPREPDGARVSTYVVSGKYVHADLFLNERVHYVHHAIPRRSGLTEFMAVDLLLNDNTMLGTDINTYYSDLTKSLSSLGDASEQIPGLVPIDPDRRKHLYTSLNKAYKALGVVGSQCDLQVEVVKLLKQLAIAYSYLYSEGAVQEQRRVQKLHSALDSLGMATNLVQLDVTSRLQYFSTLMNLHMGTLMQIDSATSMEIADSSKKIAEETRKDSASMTTIAVMTMFFLPGTLVAGVFSTPFFGNAADVENMGISSKFWWFWAFTISLTILVGLVWMFIQYKTTITWKNTSPRRKAVGESLHTGAGDTSSRSRDLELSRVRV</sequence>
<feature type="transmembrane region" description="Helical" evidence="2">
    <location>
        <begin position="401"/>
        <end position="424"/>
    </location>
</feature>
<comment type="caution">
    <text evidence="3">The sequence shown here is derived from an EMBL/GenBank/DDBJ whole genome shotgun (WGS) entry which is preliminary data.</text>
</comment>
<protein>
    <submittedName>
        <fullName evidence="3">Uncharacterized protein</fullName>
    </submittedName>
</protein>
<evidence type="ECO:0000313" key="3">
    <source>
        <dbReference type="EMBL" id="KAF5337398.1"/>
    </source>
</evidence>
<feature type="compositionally biased region" description="Basic and acidic residues" evidence="1">
    <location>
        <begin position="496"/>
        <end position="508"/>
    </location>
</feature>
<dbReference type="AlphaFoldDB" id="A0A8H5C9H5"/>
<keyword evidence="2" id="KW-1133">Transmembrane helix</keyword>
<evidence type="ECO:0000313" key="4">
    <source>
        <dbReference type="Proteomes" id="UP000541558"/>
    </source>
</evidence>
<name>A0A8H5C9H5_9AGAR</name>
<keyword evidence="4" id="KW-1185">Reference proteome</keyword>
<dbReference type="OrthoDB" id="2830640at2759"/>
<dbReference type="EMBL" id="JAACJK010000057">
    <property type="protein sequence ID" value="KAF5337398.1"/>
    <property type="molecule type" value="Genomic_DNA"/>
</dbReference>
<evidence type="ECO:0000256" key="1">
    <source>
        <dbReference type="SAM" id="MobiDB-lite"/>
    </source>
</evidence>
<organism evidence="3 4">
    <name type="scientific">Ephemerocybe angulata</name>
    <dbReference type="NCBI Taxonomy" id="980116"/>
    <lineage>
        <taxon>Eukaryota</taxon>
        <taxon>Fungi</taxon>
        <taxon>Dikarya</taxon>
        <taxon>Basidiomycota</taxon>
        <taxon>Agaricomycotina</taxon>
        <taxon>Agaricomycetes</taxon>
        <taxon>Agaricomycetidae</taxon>
        <taxon>Agaricales</taxon>
        <taxon>Agaricineae</taxon>
        <taxon>Psathyrellaceae</taxon>
        <taxon>Ephemerocybe</taxon>
    </lineage>
</organism>
<keyword evidence="2" id="KW-0812">Transmembrane</keyword>
<feature type="region of interest" description="Disordered" evidence="1">
    <location>
        <begin position="484"/>
        <end position="508"/>
    </location>
</feature>
<keyword evidence="2" id="KW-0472">Membrane</keyword>
<evidence type="ECO:0000256" key="2">
    <source>
        <dbReference type="SAM" id="Phobius"/>
    </source>
</evidence>
<accession>A0A8H5C9H5</accession>